<dbReference type="SUPFAM" id="SSF51735">
    <property type="entry name" value="NAD(P)-binding Rossmann-fold domains"/>
    <property type="match status" value="1"/>
</dbReference>
<dbReference type="AlphaFoldDB" id="A0A2H0RHK0"/>
<dbReference type="Gene3D" id="3.90.25.10">
    <property type="entry name" value="UDP-galactose 4-epimerase, domain 1"/>
    <property type="match status" value="1"/>
</dbReference>
<gene>
    <name evidence="3" type="ORF">COV08_02175</name>
</gene>
<dbReference type="InterPro" id="IPR036291">
    <property type="entry name" value="NAD(P)-bd_dom_sf"/>
</dbReference>
<name>A0A2H0RHK0_9BACT</name>
<evidence type="ECO:0000313" key="4">
    <source>
        <dbReference type="Proteomes" id="UP000230431"/>
    </source>
</evidence>
<dbReference type="EMBL" id="PCYK01000016">
    <property type="protein sequence ID" value="PIR45973.1"/>
    <property type="molecule type" value="Genomic_DNA"/>
</dbReference>
<organism evidence="3 4">
    <name type="scientific">Candidatus Vogelbacteria bacterium CG10_big_fil_rev_8_21_14_0_10_49_38</name>
    <dbReference type="NCBI Taxonomy" id="1975043"/>
    <lineage>
        <taxon>Bacteria</taxon>
        <taxon>Candidatus Vogeliibacteriota</taxon>
    </lineage>
</organism>
<proteinExistence type="inferred from homology"/>
<dbReference type="Pfam" id="PF01370">
    <property type="entry name" value="Epimerase"/>
    <property type="match status" value="1"/>
</dbReference>
<dbReference type="Gene3D" id="3.40.50.720">
    <property type="entry name" value="NAD(P)-binding Rossmann-like Domain"/>
    <property type="match status" value="1"/>
</dbReference>
<evidence type="ECO:0000256" key="1">
    <source>
        <dbReference type="ARBA" id="ARBA00007637"/>
    </source>
</evidence>
<dbReference type="Proteomes" id="UP000230431">
    <property type="component" value="Unassembled WGS sequence"/>
</dbReference>
<feature type="domain" description="NAD-dependent epimerase/dehydratase" evidence="2">
    <location>
        <begin position="4"/>
        <end position="238"/>
    </location>
</feature>
<dbReference type="InterPro" id="IPR001509">
    <property type="entry name" value="Epimerase_deHydtase"/>
</dbReference>
<evidence type="ECO:0000313" key="3">
    <source>
        <dbReference type="EMBL" id="PIR45973.1"/>
    </source>
</evidence>
<dbReference type="PANTHER" id="PTHR43000">
    <property type="entry name" value="DTDP-D-GLUCOSE 4,6-DEHYDRATASE-RELATED"/>
    <property type="match status" value="1"/>
</dbReference>
<comment type="similarity">
    <text evidence="1">Belongs to the NAD(P)-dependent epimerase/dehydratase family.</text>
</comment>
<sequence>MAKVIVTGGAGFIGSHLTDALVERGDEVTVIDNLSGGKREQINPRAIFCELDIIDQSALTKAMSGAEVVFHLAAWPSVPRSIEEPLATHEVNATGTLNVFRAAQLAGAKRVIYSSSSAVYGDQAETPLSERLSPKPQSPYGLQKLIGELYAKMFGELYALPVISLRYFNVYGPRQSQTGAYASVINRFIEQTQTGQPLTVTGDGRQTRDFVNVLDVVRANLLAGETKQPKANAVYNIGSGQGVSIKQLVELFGGPIEYLPPRLESRDSLADIRLAQTELGWRPTVELVAGIAELKALNGLN</sequence>
<protein>
    <recommendedName>
        <fullName evidence="2">NAD-dependent epimerase/dehydratase domain-containing protein</fullName>
    </recommendedName>
</protein>
<comment type="caution">
    <text evidence="3">The sequence shown here is derived from an EMBL/GenBank/DDBJ whole genome shotgun (WGS) entry which is preliminary data.</text>
</comment>
<reference evidence="3 4" key="1">
    <citation type="submission" date="2017-09" db="EMBL/GenBank/DDBJ databases">
        <title>Depth-based differentiation of microbial function through sediment-hosted aquifers and enrichment of novel symbionts in the deep terrestrial subsurface.</title>
        <authorList>
            <person name="Probst A.J."/>
            <person name="Ladd B."/>
            <person name="Jarett J.K."/>
            <person name="Geller-Mcgrath D.E."/>
            <person name="Sieber C.M."/>
            <person name="Emerson J.B."/>
            <person name="Anantharaman K."/>
            <person name="Thomas B.C."/>
            <person name="Malmstrom R."/>
            <person name="Stieglmeier M."/>
            <person name="Klingl A."/>
            <person name="Woyke T."/>
            <person name="Ryan C.M."/>
            <person name="Banfield J.F."/>
        </authorList>
    </citation>
    <scope>NUCLEOTIDE SEQUENCE [LARGE SCALE GENOMIC DNA]</scope>
    <source>
        <strain evidence="3">CG10_big_fil_rev_8_21_14_0_10_49_38</strain>
    </source>
</reference>
<evidence type="ECO:0000259" key="2">
    <source>
        <dbReference type="Pfam" id="PF01370"/>
    </source>
</evidence>
<accession>A0A2H0RHK0</accession>